<dbReference type="EMBL" id="BLAL01000059">
    <property type="protein sequence ID" value="GES82253.1"/>
    <property type="molecule type" value="Genomic_DNA"/>
</dbReference>
<name>A0A8H3L5L8_9GLOM</name>
<evidence type="ECO:0000313" key="3">
    <source>
        <dbReference type="Proteomes" id="UP000615446"/>
    </source>
</evidence>
<evidence type="ECO:0000313" key="2">
    <source>
        <dbReference type="EMBL" id="GES82253.1"/>
    </source>
</evidence>
<protein>
    <submittedName>
        <fullName evidence="2">Uncharacterized protein</fullName>
    </submittedName>
</protein>
<reference evidence="2" key="1">
    <citation type="submission" date="2019-10" db="EMBL/GenBank/DDBJ databases">
        <title>Conservation and host-specific expression of non-tandemly repeated heterogenous ribosome RNA gene in arbuscular mycorrhizal fungi.</title>
        <authorList>
            <person name="Maeda T."/>
            <person name="Kobayashi Y."/>
            <person name="Nakagawa T."/>
            <person name="Ezawa T."/>
            <person name="Yamaguchi K."/>
            <person name="Bino T."/>
            <person name="Nishimoto Y."/>
            <person name="Shigenobu S."/>
            <person name="Kawaguchi M."/>
        </authorList>
    </citation>
    <scope>NUCLEOTIDE SEQUENCE</scope>
    <source>
        <strain evidence="2">HR1</strain>
    </source>
</reference>
<dbReference type="AlphaFoldDB" id="A0A8H3L5L8"/>
<comment type="caution">
    <text evidence="2">The sequence shown here is derived from an EMBL/GenBank/DDBJ whole genome shotgun (WGS) entry which is preliminary data.</text>
</comment>
<accession>A0A8H3L5L8</accession>
<feature type="compositionally biased region" description="Basic and acidic residues" evidence="1">
    <location>
        <begin position="76"/>
        <end position="89"/>
    </location>
</feature>
<feature type="compositionally biased region" description="Basic and acidic residues" evidence="1">
    <location>
        <begin position="96"/>
        <end position="110"/>
    </location>
</feature>
<dbReference type="Proteomes" id="UP000615446">
    <property type="component" value="Unassembled WGS sequence"/>
</dbReference>
<feature type="region of interest" description="Disordered" evidence="1">
    <location>
        <begin position="74"/>
        <end position="135"/>
    </location>
</feature>
<sequence>MATRRYKDKGEETSKNKHMKMSENSIKAYTISICETFLNPENQDIHINEKLLKLKIIKNLFLCSVAEDEFLSTDADNSKLGKDANDDKGINNIDGKNADNGKGVDTDRNGEGVNTNSKGNKGTSIKNNKGKGIYDSDRLYNTEEEDQYLSSLFDNYELRRR</sequence>
<organism evidence="2 3">
    <name type="scientific">Rhizophagus clarus</name>
    <dbReference type="NCBI Taxonomy" id="94130"/>
    <lineage>
        <taxon>Eukaryota</taxon>
        <taxon>Fungi</taxon>
        <taxon>Fungi incertae sedis</taxon>
        <taxon>Mucoromycota</taxon>
        <taxon>Glomeromycotina</taxon>
        <taxon>Glomeromycetes</taxon>
        <taxon>Glomerales</taxon>
        <taxon>Glomeraceae</taxon>
        <taxon>Rhizophagus</taxon>
    </lineage>
</organism>
<evidence type="ECO:0000256" key="1">
    <source>
        <dbReference type="SAM" id="MobiDB-lite"/>
    </source>
</evidence>
<gene>
    <name evidence="2" type="ORF">RCL2_000947100</name>
</gene>
<proteinExistence type="predicted"/>
<feature type="compositionally biased region" description="Polar residues" evidence="1">
    <location>
        <begin position="112"/>
        <end position="127"/>
    </location>
</feature>